<evidence type="ECO:0000313" key="4">
    <source>
        <dbReference type="Proteomes" id="UP000286100"/>
    </source>
</evidence>
<feature type="domain" description="FAD dependent oxidoreductase" evidence="2">
    <location>
        <begin position="5"/>
        <end position="336"/>
    </location>
</feature>
<dbReference type="PANTHER" id="PTHR13847">
    <property type="entry name" value="SARCOSINE DEHYDROGENASE-RELATED"/>
    <property type="match status" value="1"/>
</dbReference>
<evidence type="ECO:0000259" key="2">
    <source>
        <dbReference type="Pfam" id="PF01266"/>
    </source>
</evidence>
<dbReference type="InterPro" id="IPR036188">
    <property type="entry name" value="FAD/NAD-bd_sf"/>
</dbReference>
<dbReference type="InterPro" id="IPR006076">
    <property type="entry name" value="FAD-dep_OxRdtase"/>
</dbReference>
<dbReference type="GO" id="GO:0016491">
    <property type="term" value="F:oxidoreductase activity"/>
    <property type="evidence" value="ECO:0007669"/>
    <property type="project" value="UniProtKB-KW"/>
</dbReference>
<reference evidence="3 4" key="1">
    <citation type="submission" date="2018-09" db="EMBL/GenBank/DDBJ databases">
        <authorList>
            <person name="Zhu H."/>
        </authorList>
    </citation>
    <scope>NUCLEOTIDE SEQUENCE [LARGE SCALE GENOMIC DNA]</scope>
    <source>
        <strain evidence="3 4">K2R01-6</strain>
    </source>
</reference>
<gene>
    <name evidence="3" type="ORF">D3876_15805</name>
</gene>
<organism evidence="3 4">
    <name type="scientific">Sphingomonas cavernae</name>
    <dbReference type="NCBI Taxonomy" id="2320861"/>
    <lineage>
        <taxon>Bacteria</taxon>
        <taxon>Pseudomonadati</taxon>
        <taxon>Pseudomonadota</taxon>
        <taxon>Alphaproteobacteria</taxon>
        <taxon>Sphingomonadales</taxon>
        <taxon>Sphingomonadaceae</taxon>
        <taxon>Sphingomonas</taxon>
    </lineage>
</organism>
<dbReference type="AlphaFoldDB" id="A0A418W635"/>
<protein>
    <submittedName>
        <fullName evidence="3">FAD-binding oxidoreductase</fullName>
    </submittedName>
</protein>
<name>A0A418W635_9SPHN</name>
<keyword evidence="4" id="KW-1185">Reference proteome</keyword>
<dbReference type="PANTHER" id="PTHR13847:SF287">
    <property type="entry name" value="FAD-DEPENDENT OXIDOREDUCTASE DOMAIN-CONTAINING PROTEIN 1"/>
    <property type="match status" value="1"/>
</dbReference>
<sequence>MKHYDVAIIGAGMAGASLAAEIARHASVVVLEAEDRPGYHATGRSAAFWSETYGGVGVQPLTSASGPILAEGGFLSPLGSLHIGRAADRPTIDAFLAEFENSNITLAEVDPAAQVPGLRSEWTLGVSEPSCSYIDVAGLHAACLGAARRAGVEVLCKAALVNATRDAAGWLLDTAAGPVRAGIVVNAAGAWADRIAKMAGVRPLGIAAYRRTMTQIRTEPLAPEGLPLVADIGGKFYFKPEPGGRLWLSPHDESPTEPCDAAAEEIDVALAIERFEGVVDWRVAAVEHKWAGLRSFAPDRLPVYGFDPREPGFFWCVGQGGFGIQTAPAGAMLGAALLLGHTPDAAVRSIDAMIYAPGRFDA</sequence>
<dbReference type="Pfam" id="PF01266">
    <property type="entry name" value="DAO"/>
    <property type="match status" value="1"/>
</dbReference>
<dbReference type="Proteomes" id="UP000286100">
    <property type="component" value="Unassembled WGS sequence"/>
</dbReference>
<accession>A0A418W635</accession>
<dbReference type="OrthoDB" id="7421214at2"/>
<comment type="caution">
    <text evidence="3">The sequence shown here is derived from an EMBL/GenBank/DDBJ whole genome shotgun (WGS) entry which is preliminary data.</text>
</comment>
<evidence type="ECO:0000256" key="1">
    <source>
        <dbReference type="ARBA" id="ARBA00023002"/>
    </source>
</evidence>
<proteinExistence type="predicted"/>
<dbReference type="Gene3D" id="3.30.9.10">
    <property type="entry name" value="D-Amino Acid Oxidase, subunit A, domain 2"/>
    <property type="match status" value="1"/>
</dbReference>
<keyword evidence="1" id="KW-0560">Oxidoreductase</keyword>
<evidence type="ECO:0000313" key="3">
    <source>
        <dbReference type="EMBL" id="RJF85408.1"/>
    </source>
</evidence>
<dbReference type="RefSeq" id="WP_119764126.1">
    <property type="nucleotide sequence ID" value="NZ_QYUM01000004.1"/>
</dbReference>
<dbReference type="EMBL" id="QYUM01000004">
    <property type="protein sequence ID" value="RJF85408.1"/>
    <property type="molecule type" value="Genomic_DNA"/>
</dbReference>
<dbReference type="Gene3D" id="3.50.50.60">
    <property type="entry name" value="FAD/NAD(P)-binding domain"/>
    <property type="match status" value="1"/>
</dbReference>
<dbReference type="SUPFAM" id="SSF51905">
    <property type="entry name" value="FAD/NAD(P)-binding domain"/>
    <property type="match status" value="1"/>
</dbReference>
<dbReference type="GO" id="GO:0005737">
    <property type="term" value="C:cytoplasm"/>
    <property type="evidence" value="ECO:0007669"/>
    <property type="project" value="TreeGrafter"/>
</dbReference>